<dbReference type="InterPro" id="IPR043127">
    <property type="entry name" value="Sec-1-like_dom3a"/>
</dbReference>
<dbReference type="InterPro" id="IPR001619">
    <property type="entry name" value="Sec1-like"/>
</dbReference>
<protein>
    <submittedName>
        <fullName evidence="3">Rho-GAP domain-containing protein</fullName>
    </submittedName>
</protein>
<comment type="similarity">
    <text evidence="1">Belongs to the STXBP/unc-18/SEC1 family.</text>
</comment>
<accession>A0A914RAV3</accession>
<dbReference type="WBParaSite" id="PEQ_0000184001-mRNA-1">
    <property type="protein sequence ID" value="PEQ_0000184001-mRNA-1"/>
    <property type="gene ID" value="PEQ_0000184001"/>
</dbReference>
<dbReference type="Pfam" id="PF00995">
    <property type="entry name" value="Sec1"/>
    <property type="match status" value="1"/>
</dbReference>
<sequence length="198" mass="22500">MHEFYLDGVPLCSHLLTLNIAHSYGPTFSIIPSVFRRSLQSIIAALLAVKKRPSIRLVALFIILQVHELLGIKNHRVNMESVPDAGIVLLSPLQDAFYAKNMYANFGEIGQNIKELMTEFQRKSQTNQKLESIADMKNFVEQYPQFRKISGSLNLSFLFRSRMQFPKFADSVSTHTQESHQTPVLFSVFFAASVLVHL</sequence>
<evidence type="ECO:0000313" key="2">
    <source>
        <dbReference type="Proteomes" id="UP000887564"/>
    </source>
</evidence>
<dbReference type="PANTHER" id="PTHR11679">
    <property type="entry name" value="VESICLE PROTEIN SORTING-ASSOCIATED"/>
    <property type="match status" value="1"/>
</dbReference>
<keyword evidence="2" id="KW-1185">Reference proteome</keyword>
<reference evidence="3" key="1">
    <citation type="submission" date="2022-11" db="UniProtKB">
        <authorList>
            <consortium name="WormBaseParasite"/>
        </authorList>
    </citation>
    <scope>IDENTIFICATION</scope>
</reference>
<dbReference type="Gene3D" id="3.90.830.10">
    <property type="entry name" value="Syntaxin Binding Protein 1, Chain A, domain 2"/>
    <property type="match status" value="1"/>
</dbReference>
<dbReference type="SUPFAM" id="SSF56815">
    <property type="entry name" value="Sec1/munc18-like (SM) proteins"/>
    <property type="match status" value="1"/>
</dbReference>
<dbReference type="InterPro" id="IPR036045">
    <property type="entry name" value="Sec1-like_sf"/>
</dbReference>
<organism evidence="2 3">
    <name type="scientific">Parascaris equorum</name>
    <name type="common">Equine roundworm</name>
    <dbReference type="NCBI Taxonomy" id="6256"/>
    <lineage>
        <taxon>Eukaryota</taxon>
        <taxon>Metazoa</taxon>
        <taxon>Ecdysozoa</taxon>
        <taxon>Nematoda</taxon>
        <taxon>Chromadorea</taxon>
        <taxon>Rhabditida</taxon>
        <taxon>Spirurina</taxon>
        <taxon>Ascaridomorpha</taxon>
        <taxon>Ascaridoidea</taxon>
        <taxon>Ascarididae</taxon>
        <taxon>Parascaris</taxon>
    </lineage>
</organism>
<evidence type="ECO:0000313" key="3">
    <source>
        <dbReference type="WBParaSite" id="PEQ_0000184001-mRNA-1"/>
    </source>
</evidence>
<dbReference type="Proteomes" id="UP000887564">
    <property type="component" value="Unplaced"/>
</dbReference>
<proteinExistence type="inferred from homology"/>
<evidence type="ECO:0000256" key="1">
    <source>
        <dbReference type="ARBA" id="ARBA00009884"/>
    </source>
</evidence>
<dbReference type="AlphaFoldDB" id="A0A914RAV3"/>
<name>A0A914RAV3_PAREQ</name>
<dbReference type="GO" id="GO:0016192">
    <property type="term" value="P:vesicle-mediated transport"/>
    <property type="evidence" value="ECO:0007669"/>
    <property type="project" value="InterPro"/>
</dbReference>